<evidence type="ECO:0000259" key="1">
    <source>
        <dbReference type="Pfam" id="PF21787"/>
    </source>
</evidence>
<sequence length="420" mass="48802">MDKISVLLFDEMNVNGVICYDHEDDSILGPHRNAQIVMIRGLAGEWKQPIYYDFDKTMNRELLFEIITEIEVSGFRVVAIVSDLGGGNRRLWNELQINVNQTCFSNPASDANIWVFADLHHLIKIDTTELMKREEMEALRYVAGYIARKCNNKSAVSDANSSQQSPGWIEVVSRGGLVYPLKETGRQKKKPYEAETMVAELLVASFTRLEEQRLRVFEIKVLRKLFGAKRDEVTGEWRKLHNAELHTLYSSPDVIKNINSRRLRWAGHVVRMSESRNAYRVLVGRPEGNRPLGRSRRKWEDNIKMDLREIGYDDGDWINLAQDRDRWRAYVRAEMNLRCEDEHAGSPSRTVTTPENINKVRDLVLQNRRVSIRDIVEETGFSYRSVHDILVNELIMKKITARWVPRMLTPTQKRQRAAFN</sequence>
<evidence type="ECO:0000313" key="2">
    <source>
        <dbReference type="EMBL" id="KAJ4428499.1"/>
    </source>
</evidence>
<gene>
    <name evidence="2" type="ORF">ANN_24536</name>
</gene>
<proteinExistence type="predicted"/>
<dbReference type="Pfam" id="PF21787">
    <property type="entry name" value="TNP-like_RNaseH_N"/>
    <property type="match status" value="1"/>
</dbReference>
<keyword evidence="3" id="KW-1185">Reference proteome</keyword>
<dbReference type="PANTHER" id="PTHR46060">
    <property type="entry name" value="MARINER MOS1 TRANSPOSASE-LIKE PROTEIN"/>
    <property type="match status" value="1"/>
</dbReference>
<reference evidence="2 3" key="1">
    <citation type="journal article" date="2022" name="Allergy">
        <title>Genome assembly and annotation of Periplaneta americana reveal a comprehensive cockroach allergen profile.</title>
        <authorList>
            <person name="Wang L."/>
            <person name="Xiong Q."/>
            <person name="Saelim N."/>
            <person name="Wang L."/>
            <person name="Nong W."/>
            <person name="Wan A.T."/>
            <person name="Shi M."/>
            <person name="Liu X."/>
            <person name="Cao Q."/>
            <person name="Hui J.H.L."/>
            <person name="Sookrung N."/>
            <person name="Leung T.F."/>
            <person name="Tungtrongchitr A."/>
            <person name="Tsui S.K.W."/>
        </authorList>
    </citation>
    <scope>NUCLEOTIDE SEQUENCE [LARGE SCALE GENOMIC DNA]</scope>
    <source>
        <strain evidence="2">PWHHKU_190912</strain>
    </source>
</reference>
<name>A0ABQ8S3B2_PERAM</name>
<feature type="domain" description="Transposable element P transposase-like RNase H" evidence="1">
    <location>
        <begin position="2"/>
        <end position="95"/>
    </location>
</feature>
<dbReference type="EMBL" id="JAJSOF020000037">
    <property type="protein sequence ID" value="KAJ4428499.1"/>
    <property type="molecule type" value="Genomic_DNA"/>
</dbReference>
<protein>
    <recommendedName>
        <fullName evidence="1">Transposable element P transposase-like RNase H domain-containing protein</fullName>
    </recommendedName>
</protein>
<dbReference type="PANTHER" id="PTHR46060:SF1">
    <property type="entry name" value="MARINER MOS1 TRANSPOSASE-LIKE PROTEIN"/>
    <property type="match status" value="1"/>
</dbReference>
<accession>A0ABQ8S3B2</accession>
<organism evidence="2 3">
    <name type="scientific">Periplaneta americana</name>
    <name type="common">American cockroach</name>
    <name type="synonym">Blatta americana</name>
    <dbReference type="NCBI Taxonomy" id="6978"/>
    <lineage>
        <taxon>Eukaryota</taxon>
        <taxon>Metazoa</taxon>
        <taxon>Ecdysozoa</taxon>
        <taxon>Arthropoda</taxon>
        <taxon>Hexapoda</taxon>
        <taxon>Insecta</taxon>
        <taxon>Pterygota</taxon>
        <taxon>Neoptera</taxon>
        <taxon>Polyneoptera</taxon>
        <taxon>Dictyoptera</taxon>
        <taxon>Blattodea</taxon>
        <taxon>Blattoidea</taxon>
        <taxon>Blattidae</taxon>
        <taxon>Blattinae</taxon>
        <taxon>Periplaneta</taxon>
    </lineage>
</organism>
<dbReference type="InterPro" id="IPR048365">
    <property type="entry name" value="TNP-like_RNaseH_N"/>
</dbReference>
<comment type="caution">
    <text evidence="2">The sequence shown here is derived from an EMBL/GenBank/DDBJ whole genome shotgun (WGS) entry which is preliminary data.</text>
</comment>
<evidence type="ECO:0000313" key="3">
    <source>
        <dbReference type="Proteomes" id="UP001148838"/>
    </source>
</evidence>
<dbReference type="Proteomes" id="UP001148838">
    <property type="component" value="Unassembled WGS sequence"/>
</dbReference>
<dbReference type="InterPro" id="IPR052709">
    <property type="entry name" value="Transposase-MT_Hybrid"/>
</dbReference>